<feature type="transmembrane region" description="Helical" evidence="1">
    <location>
        <begin position="97"/>
        <end position="121"/>
    </location>
</feature>
<gene>
    <name evidence="2" type="ORF">FDG2_3874</name>
</gene>
<evidence type="ECO:0000313" key="3">
    <source>
        <dbReference type="Proteomes" id="UP000199013"/>
    </source>
</evidence>
<protein>
    <recommendedName>
        <fullName evidence="4">Membrane-bound metal-dependent hydrolase</fullName>
    </recommendedName>
</protein>
<name>A0A1C3P1K1_9ACTN</name>
<accession>A0A1C3P1K1</accession>
<feature type="transmembrane region" description="Helical" evidence="1">
    <location>
        <begin position="215"/>
        <end position="241"/>
    </location>
</feature>
<dbReference type="Proteomes" id="UP000199013">
    <property type="component" value="Unassembled WGS sequence"/>
</dbReference>
<dbReference type="Pfam" id="PF04307">
    <property type="entry name" value="YdjM"/>
    <property type="match status" value="1"/>
</dbReference>
<dbReference type="AlphaFoldDB" id="A0A1C3P1K1"/>
<dbReference type="PANTHER" id="PTHR35531:SF1">
    <property type="entry name" value="INNER MEMBRANE PROTEIN YBCI-RELATED"/>
    <property type="match status" value="1"/>
</dbReference>
<keyword evidence="1" id="KW-0472">Membrane</keyword>
<proteinExistence type="predicted"/>
<dbReference type="InterPro" id="IPR007404">
    <property type="entry name" value="YdjM-like"/>
</dbReference>
<evidence type="ECO:0000313" key="2">
    <source>
        <dbReference type="EMBL" id="SBW23664.1"/>
    </source>
</evidence>
<sequence>MMGRTHVLSGAVVWLAAAPALSQEQWLGSQQWLGSHTASLSAAQLAAGAVVSAGAALLPDIDHPDGRIANTFGPVTHTMCRWIGRVSGGHRHATHSILFALVMGAGMGLLAVHAVYVWWFALFVLVGFGLRGLGLDFERHGPWSSIVDCVVAGLAVFLMHGLDMSFAGYAVALGCLAHLAGDCLTPRGCPLLWPVGWRMEIPLVPRTGGKVEHRVVVPLLAVAAVVLTVRTVSSGISFSLLTG</sequence>
<feature type="transmembrane region" description="Helical" evidence="1">
    <location>
        <begin position="141"/>
        <end position="159"/>
    </location>
</feature>
<evidence type="ECO:0000256" key="1">
    <source>
        <dbReference type="SAM" id="Phobius"/>
    </source>
</evidence>
<dbReference type="EMBL" id="FLUV01001629">
    <property type="protein sequence ID" value="SBW23664.1"/>
    <property type="molecule type" value="Genomic_DNA"/>
</dbReference>
<keyword evidence="1" id="KW-1133">Transmembrane helix</keyword>
<organism evidence="2 3">
    <name type="scientific">Candidatus Protofrankia californiensis</name>
    <dbReference type="NCBI Taxonomy" id="1839754"/>
    <lineage>
        <taxon>Bacteria</taxon>
        <taxon>Bacillati</taxon>
        <taxon>Actinomycetota</taxon>
        <taxon>Actinomycetes</taxon>
        <taxon>Frankiales</taxon>
        <taxon>Frankiaceae</taxon>
        <taxon>Protofrankia</taxon>
    </lineage>
</organism>
<dbReference type="PANTHER" id="PTHR35531">
    <property type="entry name" value="INNER MEMBRANE PROTEIN YBCI-RELATED"/>
    <property type="match status" value="1"/>
</dbReference>
<evidence type="ECO:0008006" key="4">
    <source>
        <dbReference type="Google" id="ProtNLM"/>
    </source>
</evidence>
<reference evidence="3" key="1">
    <citation type="submission" date="2016-02" db="EMBL/GenBank/DDBJ databases">
        <authorList>
            <person name="Wibberg D."/>
        </authorList>
    </citation>
    <scope>NUCLEOTIDE SEQUENCE [LARGE SCALE GENOMIC DNA]</scope>
</reference>
<keyword evidence="1" id="KW-0812">Transmembrane</keyword>
<keyword evidence="3" id="KW-1185">Reference proteome</keyword>